<dbReference type="Proteomes" id="UP000288227">
    <property type="component" value="Unassembled WGS sequence"/>
</dbReference>
<dbReference type="EMBL" id="BHXQ01000003">
    <property type="protein sequence ID" value="GCC51731.1"/>
    <property type="molecule type" value="Genomic_DNA"/>
</dbReference>
<reference evidence="2 3" key="1">
    <citation type="submission" date="2018-11" db="EMBL/GenBank/DDBJ databases">
        <title>Chryseotalea sanarue gen. nov., sp., nov., a member of the family Cytophagaceae, isolated from a brackish lake in Hamamatsu Japan.</title>
        <authorList>
            <person name="Maejima Y."/>
            <person name="Iino T."/>
            <person name="Muraguchi Y."/>
            <person name="Fukuda K."/>
            <person name="Ohkuma M."/>
            <person name="Moriuchi R."/>
            <person name="Dohra H."/>
            <person name="Kimbara K."/>
            <person name="Shintani M."/>
        </authorList>
    </citation>
    <scope>NUCLEOTIDE SEQUENCE [LARGE SCALE GENOMIC DNA]</scope>
    <source>
        <strain evidence="2 3">Ys</strain>
    </source>
</reference>
<gene>
    <name evidence="2" type="ORF">SanaruYs_19600</name>
</gene>
<accession>A0A401UA24</accession>
<comment type="caution">
    <text evidence="2">The sequence shown here is derived from an EMBL/GenBank/DDBJ whole genome shotgun (WGS) entry which is preliminary data.</text>
</comment>
<dbReference type="InterPro" id="IPR000182">
    <property type="entry name" value="GNAT_dom"/>
</dbReference>
<protein>
    <submittedName>
        <fullName evidence="2">GNAT family N-acetyltransferase</fullName>
    </submittedName>
</protein>
<keyword evidence="2" id="KW-0808">Transferase</keyword>
<evidence type="ECO:0000313" key="3">
    <source>
        <dbReference type="Proteomes" id="UP000288227"/>
    </source>
</evidence>
<evidence type="ECO:0000259" key="1">
    <source>
        <dbReference type="PROSITE" id="PS51186"/>
    </source>
</evidence>
<dbReference type="Pfam" id="PF13302">
    <property type="entry name" value="Acetyltransf_3"/>
    <property type="match status" value="1"/>
</dbReference>
<dbReference type="SUPFAM" id="SSF55729">
    <property type="entry name" value="Acyl-CoA N-acyltransferases (Nat)"/>
    <property type="match status" value="1"/>
</dbReference>
<sequence>MKYIIETERLYLKELHLSDAPFIVELLNSPGWLQYIGDRNVSDIKKAEEYLKNGPLKSYVELGYGLSLVVLKNSNKSVGMCGLLKREYLEHPDIGFAFLSEFMGKGYALEIAMALKQYAEVHWHVKKLCAIVQSDNDRSVKLLKKLGLSFKEKITSPTTNEKIDLYSN</sequence>
<keyword evidence="3" id="KW-1185">Reference proteome</keyword>
<dbReference type="InterPro" id="IPR051531">
    <property type="entry name" value="N-acetyltransferase"/>
</dbReference>
<dbReference type="GO" id="GO:0016747">
    <property type="term" value="F:acyltransferase activity, transferring groups other than amino-acyl groups"/>
    <property type="evidence" value="ECO:0007669"/>
    <property type="project" value="InterPro"/>
</dbReference>
<dbReference type="InterPro" id="IPR016181">
    <property type="entry name" value="Acyl_CoA_acyltransferase"/>
</dbReference>
<name>A0A401UA24_9BACT</name>
<dbReference type="RefSeq" id="WP_246011885.1">
    <property type="nucleotide sequence ID" value="NZ_BHXQ01000003.1"/>
</dbReference>
<feature type="domain" description="N-acetyltransferase" evidence="1">
    <location>
        <begin position="10"/>
        <end position="168"/>
    </location>
</feature>
<dbReference type="PROSITE" id="PS51186">
    <property type="entry name" value="GNAT"/>
    <property type="match status" value="1"/>
</dbReference>
<evidence type="ECO:0000313" key="2">
    <source>
        <dbReference type="EMBL" id="GCC51731.1"/>
    </source>
</evidence>
<proteinExistence type="predicted"/>
<dbReference type="PANTHER" id="PTHR43792">
    <property type="entry name" value="GNAT FAMILY, PUTATIVE (AFU_ORTHOLOGUE AFUA_3G00765)-RELATED-RELATED"/>
    <property type="match status" value="1"/>
</dbReference>
<organism evidence="2 3">
    <name type="scientific">Chryseotalea sanaruensis</name>
    <dbReference type="NCBI Taxonomy" id="2482724"/>
    <lineage>
        <taxon>Bacteria</taxon>
        <taxon>Pseudomonadati</taxon>
        <taxon>Bacteroidota</taxon>
        <taxon>Cytophagia</taxon>
        <taxon>Cytophagales</taxon>
        <taxon>Chryseotaleaceae</taxon>
        <taxon>Chryseotalea</taxon>
    </lineage>
</organism>
<dbReference type="AlphaFoldDB" id="A0A401UA24"/>
<dbReference type="Gene3D" id="3.40.630.30">
    <property type="match status" value="1"/>
</dbReference>
<dbReference type="PANTHER" id="PTHR43792:SF1">
    <property type="entry name" value="N-ACETYLTRANSFERASE DOMAIN-CONTAINING PROTEIN"/>
    <property type="match status" value="1"/>
</dbReference>